<proteinExistence type="predicted"/>
<dbReference type="Proteomes" id="UP000689195">
    <property type="component" value="Unassembled WGS sequence"/>
</dbReference>
<accession>A0A8S1XF44</accession>
<comment type="caution">
    <text evidence="2">The sequence shown here is derived from an EMBL/GenBank/DDBJ whole genome shotgun (WGS) entry which is preliminary data.</text>
</comment>
<dbReference type="EMBL" id="CAJJDO010000122">
    <property type="protein sequence ID" value="CAD8199757.1"/>
    <property type="molecule type" value="Genomic_DNA"/>
</dbReference>
<sequence>MKKAVLLTGQIGTGRTTLFNKITNSQQKSQSGGQAVTRDTYVKNSQYGEGFTLIDTLGFGSSNNIDTISGHLKIFENIEISRIMIVVSYARYNCIVESCKGIIEMFQRYKDKITIVITFFDKCDEKYEPNFKNDIAKYFEKFQIKSFIITSKQDTGETLCKLFDSEIKYSQASKIKLTEIEIISLLQCDNDETQLEFQECSSYLSRLFGKAQQQLRLLNGVDFQQNYQSIIKYVLQQSFTQFDKFLEYNQDEKLGFIVFSQFLNGELNYFLEIVHQKMGMTQQCEQHKIELKNLFEDQIRPQSQKILQNIYENVKNQKINYL</sequence>
<name>A0A8S1XF44_9CILI</name>
<evidence type="ECO:0000259" key="1">
    <source>
        <dbReference type="Pfam" id="PF01926"/>
    </source>
</evidence>
<protein>
    <recommendedName>
        <fullName evidence="1">G domain-containing protein</fullName>
    </recommendedName>
</protein>
<evidence type="ECO:0000313" key="3">
    <source>
        <dbReference type="Proteomes" id="UP000689195"/>
    </source>
</evidence>
<dbReference type="OrthoDB" id="8954335at2759"/>
<dbReference type="Pfam" id="PF01926">
    <property type="entry name" value="MMR_HSR1"/>
    <property type="match status" value="1"/>
</dbReference>
<organism evidence="2 3">
    <name type="scientific">Paramecium pentaurelia</name>
    <dbReference type="NCBI Taxonomy" id="43138"/>
    <lineage>
        <taxon>Eukaryota</taxon>
        <taxon>Sar</taxon>
        <taxon>Alveolata</taxon>
        <taxon>Ciliophora</taxon>
        <taxon>Intramacronucleata</taxon>
        <taxon>Oligohymenophorea</taxon>
        <taxon>Peniculida</taxon>
        <taxon>Parameciidae</taxon>
        <taxon>Paramecium</taxon>
    </lineage>
</organism>
<dbReference type="GO" id="GO:0005525">
    <property type="term" value="F:GTP binding"/>
    <property type="evidence" value="ECO:0007669"/>
    <property type="project" value="InterPro"/>
</dbReference>
<dbReference type="AlphaFoldDB" id="A0A8S1XF44"/>
<keyword evidence="3" id="KW-1185">Reference proteome</keyword>
<feature type="domain" description="G" evidence="1">
    <location>
        <begin position="5"/>
        <end position="116"/>
    </location>
</feature>
<gene>
    <name evidence="2" type="ORF">PPENT_87.1.T1220133</name>
</gene>
<reference evidence="2" key="1">
    <citation type="submission" date="2021-01" db="EMBL/GenBank/DDBJ databases">
        <authorList>
            <consortium name="Genoscope - CEA"/>
            <person name="William W."/>
        </authorList>
    </citation>
    <scope>NUCLEOTIDE SEQUENCE</scope>
</reference>
<dbReference type="CDD" id="cd00882">
    <property type="entry name" value="Ras_like_GTPase"/>
    <property type="match status" value="1"/>
</dbReference>
<evidence type="ECO:0000313" key="2">
    <source>
        <dbReference type="EMBL" id="CAD8199757.1"/>
    </source>
</evidence>
<dbReference type="InterPro" id="IPR006073">
    <property type="entry name" value="GTP-bd"/>
</dbReference>